<gene>
    <name evidence="1" type="ORF">LTS18_007667</name>
</gene>
<sequence length="775" mass="88419">MEDQTSNIIAWLFPLGQAESTGYTNAKKVVEAAENGSRSMPPLREVAEQPVYSRESTAQPEEDEDENEDEDGNEEDEDEDEHGYKYNRKQNNGSEPDWIYKPGLQLNFNHAVKGSKGITFGTEKKSDIFLPKDKSLENKISRLHCYLTFDNERRLVLKDCSSYGTIVEYDGQGGELRRNFTWILGGHRIPQANDKIIIQFHDYLRFQIVVFKHDTQPDLYVDNVNRFLQQTEINNMAGLGLGSNDPSRVSSKADTPGTDAIYLMDQTLGMGGFAVVSRHWNVSNGFYYAVKEPRDTRRGKFNRRLWQTEIDIMLRVSHEHVVKLCGSRTKPWPQLILEYVPLGNLQSQHRTRHFSTSETWAILIQCLSALQHLHERKIVHRDLKPENILVETRDPLQIKVADFGLAKQGDYLDTVCGTYLYTAPEIAQFCLSMHVPREKYRSSVDIWSLGVVILNFEYGLPGKDDKAVGSEWCRKVIDEASDWKSEHMIDLLRSCMIVWEPKSRYSARACLDIVRSLLAAQSGSQSTDWSNNAEYRLTQAGYHCQNLVGRQSDALQVKNSTQSSGLQKYIRLNADFLDPATEKRKMLSRAATSSSSSFDQVRTKRVKEEGNSGTTTWKDVSEPEIVIFGEDWLVDPNCVGSSVAALGQESSSDSSNRDTVFPRPEHDDNGGTNRDEERLQGWTDSELSMARLLYAMREQHGDNSIVVQPANQQPAANAALEWVQQPAAAAGRSWEWDNNQGMYKYFDSTLRTYVYDDRTYNVGKYWYNGQWMRKE</sequence>
<organism evidence="1 2">
    <name type="scientific">Coniosporium uncinatum</name>
    <dbReference type="NCBI Taxonomy" id="93489"/>
    <lineage>
        <taxon>Eukaryota</taxon>
        <taxon>Fungi</taxon>
        <taxon>Dikarya</taxon>
        <taxon>Ascomycota</taxon>
        <taxon>Pezizomycotina</taxon>
        <taxon>Dothideomycetes</taxon>
        <taxon>Dothideomycetes incertae sedis</taxon>
        <taxon>Coniosporium</taxon>
    </lineage>
</organism>
<evidence type="ECO:0000313" key="1">
    <source>
        <dbReference type="EMBL" id="KAK3065164.1"/>
    </source>
</evidence>
<proteinExistence type="predicted"/>
<evidence type="ECO:0000313" key="2">
    <source>
        <dbReference type="Proteomes" id="UP001186974"/>
    </source>
</evidence>
<comment type="caution">
    <text evidence="1">The sequence shown here is derived from an EMBL/GenBank/DDBJ whole genome shotgun (WGS) entry which is preliminary data.</text>
</comment>
<protein>
    <submittedName>
        <fullName evidence="1">Uncharacterized protein</fullName>
    </submittedName>
</protein>
<dbReference type="EMBL" id="JAWDJW010006353">
    <property type="protein sequence ID" value="KAK3065164.1"/>
    <property type="molecule type" value="Genomic_DNA"/>
</dbReference>
<reference evidence="1" key="1">
    <citation type="submission" date="2024-09" db="EMBL/GenBank/DDBJ databases">
        <title>Black Yeasts Isolated from many extreme environments.</title>
        <authorList>
            <person name="Coleine C."/>
            <person name="Stajich J.E."/>
            <person name="Selbmann L."/>
        </authorList>
    </citation>
    <scope>NUCLEOTIDE SEQUENCE</scope>
    <source>
        <strain evidence="1">CCFEE 5737</strain>
    </source>
</reference>
<keyword evidence="2" id="KW-1185">Reference proteome</keyword>
<dbReference type="Proteomes" id="UP001186974">
    <property type="component" value="Unassembled WGS sequence"/>
</dbReference>
<name>A0ACC3DCM1_9PEZI</name>
<accession>A0ACC3DCM1</accession>